<feature type="transmembrane region" description="Helical" evidence="1">
    <location>
        <begin position="53"/>
        <end position="71"/>
    </location>
</feature>
<proteinExistence type="predicted"/>
<keyword evidence="1" id="KW-1133">Transmembrane helix</keyword>
<feature type="transmembrane region" description="Helical" evidence="1">
    <location>
        <begin position="21"/>
        <end position="41"/>
    </location>
</feature>
<sequence>MTMVDSRPEPRVARLWRGVSGAFAVGLVLLALALIGVQVYAGAHDLPGPGLDVVAGHVGAAVAAAVAQVFADRRQGRAVTACGLVVVVLTALTMWFYWWA</sequence>
<keyword evidence="1" id="KW-0472">Membrane</keyword>
<dbReference type="Proteomes" id="UP001596220">
    <property type="component" value="Unassembled WGS sequence"/>
</dbReference>
<organism evidence="2 3">
    <name type="scientific">Saccharothrix lopnurensis</name>
    <dbReference type="NCBI Taxonomy" id="1670621"/>
    <lineage>
        <taxon>Bacteria</taxon>
        <taxon>Bacillati</taxon>
        <taxon>Actinomycetota</taxon>
        <taxon>Actinomycetes</taxon>
        <taxon>Pseudonocardiales</taxon>
        <taxon>Pseudonocardiaceae</taxon>
        <taxon>Saccharothrix</taxon>
    </lineage>
</organism>
<comment type="caution">
    <text evidence="2">The sequence shown here is derived from an EMBL/GenBank/DDBJ whole genome shotgun (WGS) entry which is preliminary data.</text>
</comment>
<protein>
    <submittedName>
        <fullName evidence="2">Uncharacterized protein</fullName>
    </submittedName>
</protein>
<dbReference type="EMBL" id="JBHSQO010000025">
    <property type="protein sequence ID" value="MFC6092170.1"/>
    <property type="molecule type" value="Genomic_DNA"/>
</dbReference>
<gene>
    <name evidence="2" type="ORF">ACFP3R_23115</name>
</gene>
<feature type="transmembrane region" description="Helical" evidence="1">
    <location>
        <begin position="78"/>
        <end position="98"/>
    </location>
</feature>
<dbReference type="RefSeq" id="WP_380638461.1">
    <property type="nucleotide sequence ID" value="NZ_JBHSQO010000025.1"/>
</dbReference>
<keyword evidence="1" id="KW-0812">Transmembrane</keyword>
<evidence type="ECO:0000313" key="3">
    <source>
        <dbReference type="Proteomes" id="UP001596220"/>
    </source>
</evidence>
<reference evidence="3" key="1">
    <citation type="journal article" date="2019" name="Int. J. Syst. Evol. Microbiol.">
        <title>The Global Catalogue of Microorganisms (GCM) 10K type strain sequencing project: providing services to taxonomists for standard genome sequencing and annotation.</title>
        <authorList>
            <consortium name="The Broad Institute Genomics Platform"/>
            <consortium name="The Broad Institute Genome Sequencing Center for Infectious Disease"/>
            <person name="Wu L."/>
            <person name="Ma J."/>
        </authorList>
    </citation>
    <scope>NUCLEOTIDE SEQUENCE [LARGE SCALE GENOMIC DNA]</scope>
    <source>
        <strain evidence="3">CGMCC 4.7246</strain>
    </source>
</reference>
<keyword evidence="3" id="KW-1185">Reference proteome</keyword>
<name>A0ABW1P988_9PSEU</name>
<evidence type="ECO:0000313" key="2">
    <source>
        <dbReference type="EMBL" id="MFC6092170.1"/>
    </source>
</evidence>
<evidence type="ECO:0000256" key="1">
    <source>
        <dbReference type="SAM" id="Phobius"/>
    </source>
</evidence>
<accession>A0ABW1P988</accession>